<dbReference type="RefSeq" id="WP_045678858.1">
    <property type="nucleotide sequence ID" value="NZ_CP052867.1"/>
</dbReference>
<evidence type="ECO:0000313" key="3">
    <source>
        <dbReference type="Proteomes" id="UP000594892"/>
    </source>
</evidence>
<dbReference type="Proteomes" id="UP000594892">
    <property type="component" value="Chromosome 2"/>
</dbReference>
<feature type="region of interest" description="Disordered" evidence="1">
    <location>
        <begin position="142"/>
        <end position="162"/>
    </location>
</feature>
<evidence type="ECO:0000256" key="1">
    <source>
        <dbReference type="SAM" id="MobiDB-lite"/>
    </source>
</evidence>
<evidence type="ECO:0000313" key="2">
    <source>
        <dbReference type="EMBL" id="QPQ92022.1"/>
    </source>
</evidence>
<dbReference type="GeneID" id="45696419"/>
<gene>
    <name evidence="2" type="ORF">I6H06_23260</name>
</gene>
<accession>A0AAP9XZK6</accession>
<proteinExistence type="predicted"/>
<protein>
    <submittedName>
        <fullName evidence="2">Uncharacterized protein</fullName>
    </submittedName>
</protein>
<dbReference type="EMBL" id="CP065601">
    <property type="protein sequence ID" value="QPQ92022.1"/>
    <property type="molecule type" value="Genomic_DNA"/>
</dbReference>
<reference evidence="2 3" key="1">
    <citation type="submission" date="2020-12" db="EMBL/GenBank/DDBJ databases">
        <title>FDA dAtabase for Regulatory Grade micrObial Sequences (FDA-ARGOS): Supporting development and validation of Infectious Disease Dx tests.</title>
        <authorList>
            <person name="Minogue T."/>
            <person name="Wolcott M."/>
            <person name="Wasieloski L."/>
            <person name="Aguilar W."/>
            <person name="Moore D."/>
            <person name="Jaissle J."/>
            <person name="Tallon L."/>
            <person name="Sadzewicz L."/>
            <person name="Zhao X."/>
            <person name="Boylan J."/>
            <person name="Ott S."/>
            <person name="Bowen H."/>
            <person name="Vavikolanu K."/>
            <person name="Mehta A."/>
            <person name="Aluvathingal J."/>
            <person name="Nadendla S."/>
            <person name="Yan Y."/>
            <person name="Sichtig H."/>
        </authorList>
    </citation>
    <scope>NUCLEOTIDE SEQUENCE [LARGE SCALE GENOMIC DNA]</scope>
    <source>
        <strain evidence="2 3">FDAARGOS_949</strain>
    </source>
</reference>
<name>A0AAP9XZK6_BURGL</name>
<sequence>MGNLEWVGDDIGLNPGEDVTVKIRDPLMPGGAWHVSLASALSIVDRLDGRARQRLDQVLPFAAAHGHLSAGDLAAWQEYLTGISPQWVPVVYLRIQHGGGAEACTESVCGEPRDTHRDAMNAARLLCEELDGDGYAARRVCRPSGKAGTSQPPTAPTSFHHA</sequence>
<organism evidence="2 3">
    <name type="scientific">Burkholderia glumae</name>
    <name type="common">Pseudomonas glumae</name>
    <dbReference type="NCBI Taxonomy" id="337"/>
    <lineage>
        <taxon>Bacteria</taxon>
        <taxon>Pseudomonadati</taxon>
        <taxon>Pseudomonadota</taxon>
        <taxon>Betaproteobacteria</taxon>
        <taxon>Burkholderiales</taxon>
        <taxon>Burkholderiaceae</taxon>
        <taxon>Burkholderia</taxon>
    </lineage>
</organism>
<dbReference type="AlphaFoldDB" id="A0AAP9XZK6"/>